<dbReference type="InterPro" id="IPR002871">
    <property type="entry name" value="NIF_FeS_clus_asmbl_NifU_N"/>
</dbReference>
<dbReference type="CDD" id="cd06664">
    <property type="entry name" value="IscU_like"/>
    <property type="match status" value="1"/>
</dbReference>
<dbReference type="RefSeq" id="WP_013045342.1">
    <property type="nucleotide sequence ID" value="NC_014010.1"/>
</dbReference>
<dbReference type="GO" id="GO:0051536">
    <property type="term" value="F:iron-sulfur cluster binding"/>
    <property type="evidence" value="ECO:0007669"/>
    <property type="project" value="InterPro"/>
</dbReference>
<dbReference type="EMBL" id="CP001751">
    <property type="protein sequence ID" value="ADE38713.1"/>
    <property type="molecule type" value="Genomic_DNA"/>
</dbReference>
<dbReference type="STRING" id="488538.SAR116_0470"/>
<feature type="domain" description="NIF system FeS cluster assembly NifU N-terminal" evidence="1">
    <location>
        <begin position="20"/>
        <end position="86"/>
    </location>
</feature>
<dbReference type="EC" id="6.1.1.4" evidence="2"/>
<keyword evidence="2" id="KW-0436">Ligase</keyword>
<sequence>MDALYQKQILSLAHSARASTLDFTPAYTASCNNPVCGDRVTVSIAIKAEHISDINVAVKGCALCEAGAGLLLESARHEHLDRINALGTSLRAFLDTGNEDEKQPGDETSTQIQVFAPVKPISNRHKCVTLAFDAFDEAIGLFRADRDLVKSP</sequence>
<dbReference type="eggNOG" id="COG0822">
    <property type="taxonomic scope" value="Bacteria"/>
</dbReference>
<organism evidence="2 3">
    <name type="scientific">Puniceispirillum marinum (strain IMCC1322)</name>
    <dbReference type="NCBI Taxonomy" id="488538"/>
    <lineage>
        <taxon>Bacteria</taxon>
        <taxon>Pseudomonadati</taxon>
        <taxon>Pseudomonadota</taxon>
        <taxon>Alphaproteobacteria</taxon>
        <taxon>Candidatus Puniceispirillales</taxon>
        <taxon>Candidatus Puniceispirillaceae</taxon>
        <taxon>Candidatus Puniceispirillum</taxon>
    </lineage>
</organism>
<reference evidence="2 3" key="1">
    <citation type="journal article" date="2010" name="J. Bacteriol.">
        <title>Complete genome sequence of "Candidatus Puniceispirillum marinum" IMCC1322, a representative of the SAR116 clade in the Alphaproteobacteria.</title>
        <authorList>
            <person name="Oh H.M."/>
            <person name="Kwon K.K."/>
            <person name="Kang I."/>
            <person name="Kang S.G."/>
            <person name="Lee J.H."/>
            <person name="Kim S.J."/>
            <person name="Cho J.C."/>
        </authorList>
    </citation>
    <scope>NUCLEOTIDE SEQUENCE [LARGE SCALE GENOMIC DNA]</scope>
    <source>
        <strain evidence="2 3">IMCC1322</strain>
    </source>
</reference>
<evidence type="ECO:0000313" key="3">
    <source>
        <dbReference type="Proteomes" id="UP000007460"/>
    </source>
</evidence>
<dbReference type="GO" id="GO:0016226">
    <property type="term" value="P:iron-sulfur cluster assembly"/>
    <property type="evidence" value="ECO:0007669"/>
    <property type="project" value="InterPro"/>
</dbReference>
<dbReference type="Gene3D" id="3.90.1010.10">
    <property type="match status" value="1"/>
</dbReference>
<keyword evidence="3" id="KW-1185">Reference proteome</keyword>
<protein>
    <submittedName>
        <fullName evidence="2">NifU-like protein involved in Fe-S cluster formation</fullName>
        <ecNumber evidence="2">6.1.1.4</ecNumber>
    </submittedName>
</protein>
<gene>
    <name evidence="2" type="ordered locus">SAR116_0470</name>
</gene>
<dbReference type="GO" id="GO:0004823">
    <property type="term" value="F:leucine-tRNA ligase activity"/>
    <property type="evidence" value="ECO:0007669"/>
    <property type="project" value="UniProtKB-EC"/>
</dbReference>
<dbReference type="KEGG" id="apb:SAR116_0470"/>
<dbReference type="Proteomes" id="UP000007460">
    <property type="component" value="Chromosome"/>
</dbReference>
<accession>D5BQZ9</accession>
<dbReference type="Pfam" id="PF01592">
    <property type="entry name" value="NifU_N"/>
    <property type="match status" value="1"/>
</dbReference>
<name>D5BQZ9_PUNMI</name>
<dbReference type="GO" id="GO:0005506">
    <property type="term" value="F:iron ion binding"/>
    <property type="evidence" value="ECO:0007669"/>
    <property type="project" value="InterPro"/>
</dbReference>
<evidence type="ECO:0000313" key="2">
    <source>
        <dbReference type="EMBL" id="ADE38713.1"/>
    </source>
</evidence>
<dbReference type="HOGENOM" id="CLU_079283_4_0_5"/>
<proteinExistence type="predicted"/>
<evidence type="ECO:0000259" key="1">
    <source>
        <dbReference type="Pfam" id="PF01592"/>
    </source>
</evidence>
<dbReference type="AlphaFoldDB" id="D5BQZ9"/>
<dbReference type="SUPFAM" id="SSF82649">
    <property type="entry name" value="SufE/NifU"/>
    <property type="match status" value="1"/>
</dbReference>